<reference evidence="2" key="2">
    <citation type="journal article" date="2015" name="Fish Shellfish Immunol.">
        <title>Early steps in the European eel (Anguilla anguilla)-Vibrio vulnificus interaction in the gills: Role of the RtxA13 toxin.</title>
        <authorList>
            <person name="Callol A."/>
            <person name="Pajuelo D."/>
            <person name="Ebbesson L."/>
            <person name="Teles M."/>
            <person name="MacKenzie S."/>
            <person name="Amaro C."/>
        </authorList>
    </citation>
    <scope>NUCLEOTIDE SEQUENCE</scope>
</reference>
<evidence type="ECO:0000256" key="1">
    <source>
        <dbReference type="SAM" id="SignalP"/>
    </source>
</evidence>
<reference evidence="2" key="1">
    <citation type="submission" date="2014-11" db="EMBL/GenBank/DDBJ databases">
        <authorList>
            <person name="Amaro Gonzalez C."/>
        </authorList>
    </citation>
    <scope>NUCLEOTIDE SEQUENCE</scope>
</reference>
<proteinExistence type="predicted"/>
<evidence type="ECO:0000313" key="2">
    <source>
        <dbReference type="EMBL" id="JAH02829.1"/>
    </source>
</evidence>
<keyword evidence="1" id="KW-0732">Signal</keyword>
<name>A0A0E9PE95_ANGAN</name>
<protein>
    <submittedName>
        <fullName evidence="2">Uncharacterized protein</fullName>
    </submittedName>
</protein>
<dbReference type="AlphaFoldDB" id="A0A0E9PE95"/>
<dbReference type="EMBL" id="GBXM01105748">
    <property type="protein sequence ID" value="JAH02829.1"/>
    <property type="molecule type" value="Transcribed_RNA"/>
</dbReference>
<feature type="chain" id="PRO_5002430893" evidence="1">
    <location>
        <begin position="24"/>
        <end position="58"/>
    </location>
</feature>
<organism evidence="2">
    <name type="scientific">Anguilla anguilla</name>
    <name type="common">European freshwater eel</name>
    <name type="synonym">Muraena anguilla</name>
    <dbReference type="NCBI Taxonomy" id="7936"/>
    <lineage>
        <taxon>Eukaryota</taxon>
        <taxon>Metazoa</taxon>
        <taxon>Chordata</taxon>
        <taxon>Craniata</taxon>
        <taxon>Vertebrata</taxon>
        <taxon>Euteleostomi</taxon>
        <taxon>Actinopterygii</taxon>
        <taxon>Neopterygii</taxon>
        <taxon>Teleostei</taxon>
        <taxon>Anguilliformes</taxon>
        <taxon>Anguillidae</taxon>
        <taxon>Anguilla</taxon>
    </lineage>
</organism>
<accession>A0A0E9PE95</accession>
<feature type="signal peptide" evidence="1">
    <location>
        <begin position="1"/>
        <end position="23"/>
    </location>
</feature>
<sequence length="58" mass="6441">MIGRKETSMSLLIWFVVKPPGLAFNIMNALNSFLYQGPEHEKTLGECTCKIANIPESA</sequence>